<dbReference type="InterPro" id="IPR000742">
    <property type="entry name" value="EGF"/>
</dbReference>
<dbReference type="PANTHER" id="PTHR46901">
    <property type="entry name" value="GH04942P"/>
    <property type="match status" value="1"/>
</dbReference>
<dbReference type="Pfam" id="PF00095">
    <property type="entry name" value="WAP"/>
    <property type="match status" value="3"/>
</dbReference>
<evidence type="ECO:0000256" key="1">
    <source>
        <dbReference type="PROSITE-ProRule" id="PRU00076"/>
    </source>
</evidence>
<dbReference type="AlphaFoldDB" id="A0A8J1XFH7"/>
<dbReference type="PROSITE" id="PS51390">
    <property type="entry name" value="WAP"/>
    <property type="match status" value="3"/>
</dbReference>
<name>A0A8J1XFH7_OWEFU</name>
<gene>
    <name evidence="3" type="ORF">OFUS_LOCUS11256</name>
</gene>
<dbReference type="SUPFAM" id="SSF57196">
    <property type="entry name" value="EGF/Laminin"/>
    <property type="match status" value="2"/>
</dbReference>
<dbReference type="Gene3D" id="4.10.75.10">
    <property type="entry name" value="Elafin-like"/>
    <property type="match status" value="3"/>
</dbReference>
<evidence type="ECO:0000313" key="4">
    <source>
        <dbReference type="Proteomes" id="UP000749559"/>
    </source>
</evidence>
<dbReference type="Pfam" id="PF00024">
    <property type="entry name" value="PAN_1"/>
    <property type="match status" value="2"/>
</dbReference>
<comment type="caution">
    <text evidence="1">Lacks conserved residue(s) required for the propagation of feature annotation.</text>
</comment>
<keyword evidence="4" id="KW-1185">Reference proteome</keyword>
<dbReference type="InterPro" id="IPR023416">
    <property type="entry name" value="Transthyretin/HIU_hydrolase_d"/>
</dbReference>
<dbReference type="CDD" id="cd00199">
    <property type="entry name" value="WAP"/>
    <property type="match status" value="1"/>
</dbReference>
<dbReference type="Gene3D" id="2.60.40.1210">
    <property type="entry name" value="Cellobiose dehydrogenase, cytochrome domain"/>
    <property type="match status" value="1"/>
</dbReference>
<dbReference type="OrthoDB" id="6322378at2759"/>
<dbReference type="InterPro" id="IPR036645">
    <property type="entry name" value="Elafin-like_sf"/>
</dbReference>
<dbReference type="CDD" id="cd09631">
    <property type="entry name" value="DOMON_DOH"/>
    <property type="match status" value="1"/>
</dbReference>
<feature type="disulfide bond" evidence="1">
    <location>
        <begin position="285"/>
        <end position="294"/>
    </location>
</feature>
<comment type="caution">
    <text evidence="3">The sequence shown here is derived from an EMBL/GenBank/DDBJ whole genome shotgun (WGS) entry which is preliminary data.</text>
</comment>
<dbReference type="PANTHER" id="PTHR46901:SF2">
    <property type="entry name" value="GH04942P"/>
    <property type="match status" value="1"/>
</dbReference>
<organism evidence="3 4">
    <name type="scientific">Owenia fusiformis</name>
    <name type="common">Polychaete worm</name>
    <dbReference type="NCBI Taxonomy" id="6347"/>
    <lineage>
        <taxon>Eukaryota</taxon>
        <taxon>Metazoa</taxon>
        <taxon>Spiralia</taxon>
        <taxon>Lophotrochozoa</taxon>
        <taxon>Annelida</taxon>
        <taxon>Polychaeta</taxon>
        <taxon>Sedentaria</taxon>
        <taxon>Canalipalpata</taxon>
        <taxon>Sabellida</taxon>
        <taxon>Oweniida</taxon>
        <taxon>Oweniidae</taxon>
        <taxon>Owenia</taxon>
    </lineage>
</organism>
<dbReference type="SUPFAM" id="SSF57256">
    <property type="entry name" value="Elafin-like"/>
    <property type="match status" value="2"/>
</dbReference>
<dbReference type="Pfam" id="PF03351">
    <property type="entry name" value="DOMON"/>
    <property type="match status" value="1"/>
</dbReference>
<dbReference type="Gene3D" id="3.50.4.10">
    <property type="entry name" value="Hepatocyte Growth Factor"/>
    <property type="match status" value="2"/>
</dbReference>
<dbReference type="PROSITE" id="PS50836">
    <property type="entry name" value="DOMON"/>
    <property type="match status" value="1"/>
</dbReference>
<dbReference type="InterPro" id="IPR045266">
    <property type="entry name" value="DOH_DOMON"/>
</dbReference>
<sequence>YFCTTFQHFNSEPLRTGNAQTTKESQTSTSLPDVYPTPRLGDEPIMMHGVYWVHKQGEYLPSRNDNKTFGLTKEECLYRCMNWVEFLCKSIDYVESMQECILSKSNRGIASTGSNSGMDYFERVELPDETPIKMHGVLWVHKQGEYLPSLNDDKTFGLTIEECLYRCTNWVEFLCKSVDYVVSLQECILSKSNRGITSTGSNNGMEYFERVELPVPPICRYDDCLNGGTCTALSNGLTECDCAHGFWGRYCEQSTSYKPCAKNPCLNGGLCIPASDDNSGFSCDCTNNFEGKICELPPGRCEFQLGCEGSDRSRCRYRAEFYCNPVYTEVSVRITASQSQNTWIGIGFSMSKRMPNSDVITGWLDGDRGVVQDRWAQGYSRPKLDRTNNLIDTAVFTNEDGTTTMQFKRELNTTDPEDVGLGPDCIYILFPVGGGYIGDNYKISKHLQTPNVTAEKVCITTCPAFSGKWSPTVPEATTKSPGSIGDKCPVIDGPPSTCESLCSSHDDCDSSHRCCYNGCGYECFRIEGEEPDSKEDKCPAIDGPPSTCERQCESQGDCPAEHICCYNGCSNECMRPEQEVDDKKGECPRVSETPDTCTNECSVNSECPSELLCCSNGCSLQCMQPVIGSTNDTDMFLRVSANLVSGHTGQGIDGAHVSLYHITTMFNGTLIATGITDSQGYIYNLSAKEKLVPSKTYALHFNTENGFDAVQFPFIQVNFVVRDEDENYHFTIVASSFSYTVHHAPPPSREMLRHMLEQQ</sequence>
<dbReference type="InterPro" id="IPR005018">
    <property type="entry name" value="DOMON_domain"/>
</dbReference>
<dbReference type="PROSITE" id="PS00022">
    <property type="entry name" value="EGF_1"/>
    <property type="match status" value="2"/>
</dbReference>
<dbReference type="PROSITE" id="PS01186">
    <property type="entry name" value="EGF_2"/>
    <property type="match status" value="1"/>
</dbReference>
<dbReference type="Pfam" id="PF00008">
    <property type="entry name" value="EGF"/>
    <property type="match status" value="1"/>
</dbReference>
<dbReference type="SUPFAM" id="SSF49472">
    <property type="entry name" value="Transthyretin (synonym: prealbumin)"/>
    <property type="match status" value="1"/>
</dbReference>
<feature type="disulfide bond" evidence="1">
    <location>
        <begin position="242"/>
        <end position="251"/>
    </location>
</feature>
<dbReference type="InterPro" id="IPR003609">
    <property type="entry name" value="Pan_app"/>
</dbReference>
<dbReference type="Proteomes" id="UP000749559">
    <property type="component" value="Unassembled WGS sequence"/>
</dbReference>
<dbReference type="SUPFAM" id="SSF49344">
    <property type="entry name" value="CBD9-like"/>
    <property type="match status" value="1"/>
</dbReference>
<dbReference type="EMBL" id="CAIIXF020000005">
    <property type="protein sequence ID" value="CAH1785154.1"/>
    <property type="molecule type" value="Genomic_DNA"/>
</dbReference>
<reference evidence="3" key="1">
    <citation type="submission" date="2022-03" db="EMBL/GenBank/DDBJ databases">
        <authorList>
            <person name="Martin C."/>
        </authorList>
    </citation>
    <scope>NUCLEOTIDE SEQUENCE</scope>
</reference>
<dbReference type="GO" id="GO:0030414">
    <property type="term" value="F:peptidase inhibitor activity"/>
    <property type="evidence" value="ECO:0007669"/>
    <property type="project" value="InterPro"/>
</dbReference>
<protein>
    <submittedName>
        <fullName evidence="3">Uncharacterized protein</fullName>
    </submittedName>
</protein>
<feature type="compositionally biased region" description="Polar residues" evidence="2">
    <location>
        <begin position="17"/>
        <end position="31"/>
    </location>
</feature>
<evidence type="ECO:0000313" key="3">
    <source>
        <dbReference type="EMBL" id="CAH1785154.1"/>
    </source>
</evidence>
<dbReference type="SMART" id="SM00473">
    <property type="entry name" value="PAN_AP"/>
    <property type="match status" value="2"/>
</dbReference>
<dbReference type="InterPro" id="IPR036817">
    <property type="entry name" value="Transthyretin/HIU_hydrolase_sf"/>
</dbReference>
<accession>A0A8J1XFH7</accession>
<evidence type="ECO:0000256" key="2">
    <source>
        <dbReference type="SAM" id="MobiDB-lite"/>
    </source>
</evidence>
<keyword evidence="1" id="KW-0245">EGF-like domain</keyword>
<dbReference type="SUPFAM" id="SSF57414">
    <property type="entry name" value="Hairpin loop containing domain-like"/>
    <property type="match status" value="2"/>
</dbReference>
<keyword evidence="1" id="KW-1015">Disulfide bond</keyword>
<dbReference type="SMART" id="SM00217">
    <property type="entry name" value="WAP"/>
    <property type="match status" value="3"/>
</dbReference>
<proteinExistence type="predicted"/>
<dbReference type="InterPro" id="IPR008197">
    <property type="entry name" value="WAP_dom"/>
</dbReference>
<feature type="non-terminal residue" evidence="3">
    <location>
        <position position="1"/>
    </location>
</feature>
<dbReference type="Gene3D" id="2.10.25.10">
    <property type="entry name" value="Laminin"/>
    <property type="match status" value="2"/>
</dbReference>
<dbReference type="PROSITE" id="PS50026">
    <property type="entry name" value="EGF_3"/>
    <property type="match status" value="2"/>
</dbReference>
<dbReference type="SMART" id="SM00664">
    <property type="entry name" value="DoH"/>
    <property type="match status" value="1"/>
</dbReference>
<feature type="region of interest" description="Disordered" evidence="2">
    <location>
        <begin position="14"/>
        <end position="36"/>
    </location>
</feature>
<dbReference type="CDD" id="cd01099">
    <property type="entry name" value="PAN_AP_HGF"/>
    <property type="match status" value="2"/>
</dbReference>
<dbReference type="GO" id="GO:0005576">
    <property type="term" value="C:extracellular region"/>
    <property type="evidence" value="ECO:0007669"/>
    <property type="project" value="InterPro"/>
</dbReference>
<dbReference type="Gene3D" id="2.60.40.180">
    <property type="entry name" value="Transthyretin/hydroxyisourate hydrolase domain"/>
    <property type="match status" value="1"/>
</dbReference>
<dbReference type="Pfam" id="PF00576">
    <property type="entry name" value="Transthyretin"/>
    <property type="match status" value="1"/>
</dbReference>
<dbReference type="SMART" id="SM00181">
    <property type="entry name" value="EGF"/>
    <property type="match status" value="2"/>
</dbReference>